<reference evidence="1 2" key="1">
    <citation type="submission" date="2018-06" db="EMBL/GenBank/DDBJ databases">
        <title>Comparative genomics reveals the genomic features of Rhizophagus irregularis, R. cerebriforme, R. diaphanum and Gigaspora rosea, and their symbiotic lifestyle signature.</title>
        <authorList>
            <person name="Morin E."/>
            <person name="San Clemente H."/>
            <person name="Chen E.C.H."/>
            <person name="De La Providencia I."/>
            <person name="Hainaut M."/>
            <person name="Kuo A."/>
            <person name="Kohler A."/>
            <person name="Murat C."/>
            <person name="Tang N."/>
            <person name="Roy S."/>
            <person name="Loubradou J."/>
            <person name="Henrissat B."/>
            <person name="Grigoriev I.V."/>
            <person name="Corradi N."/>
            <person name="Roux C."/>
            <person name="Martin F.M."/>
        </authorList>
    </citation>
    <scope>NUCLEOTIDE SEQUENCE [LARGE SCALE GENOMIC DNA]</scope>
    <source>
        <strain evidence="1 2">DAOM 227022</strain>
    </source>
</reference>
<name>A0A397RWV9_9GLOM</name>
<dbReference type="AlphaFoldDB" id="A0A397RWV9"/>
<dbReference type="EMBL" id="QKYT01002481">
    <property type="protein sequence ID" value="RIA78653.1"/>
    <property type="molecule type" value="Genomic_DNA"/>
</dbReference>
<proteinExistence type="predicted"/>
<sequence>MPTFSEWSTNSSNSFKGTEGCIVVVLQTDSSNRSKRTENFLIVVKFTELRLFRNHFFEI</sequence>
<keyword evidence="2" id="KW-1185">Reference proteome</keyword>
<dbReference type="Proteomes" id="UP000265703">
    <property type="component" value="Unassembled WGS sequence"/>
</dbReference>
<evidence type="ECO:0000313" key="2">
    <source>
        <dbReference type="Proteomes" id="UP000265703"/>
    </source>
</evidence>
<evidence type="ECO:0000313" key="1">
    <source>
        <dbReference type="EMBL" id="RIA78653.1"/>
    </source>
</evidence>
<comment type="caution">
    <text evidence="1">The sequence shown here is derived from an EMBL/GenBank/DDBJ whole genome shotgun (WGS) entry which is preliminary data.</text>
</comment>
<gene>
    <name evidence="1" type="ORF">C1645_842748</name>
</gene>
<organism evidence="1 2">
    <name type="scientific">Glomus cerebriforme</name>
    <dbReference type="NCBI Taxonomy" id="658196"/>
    <lineage>
        <taxon>Eukaryota</taxon>
        <taxon>Fungi</taxon>
        <taxon>Fungi incertae sedis</taxon>
        <taxon>Mucoromycota</taxon>
        <taxon>Glomeromycotina</taxon>
        <taxon>Glomeromycetes</taxon>
        <taxon>Glomerales</taxon>
        <taxon>Glomeraceae</taxon>
        <taxon>Glomus</taxon>
    </lineage>
</organism>
<accession>A0A397RWV9</accession>
<protein>
    <submittedName>
        <fullName evidence="1">Uncharacterized protein</fullName>
    </submittedName>
</protein>